<dbReference type="InterPro" id="IPR000868">
    <property type="entry name" value="Isochorismatase-like_dom"/>
</dbReference>
<dbReference type="InterPro" id="IPR050272">
    <property type="entry name" value="Isochorismatase-like_hydrls"/>
</dbReference>
<gene>
    <name evidence="3" type="ORF">D7S86_17915</name>
</gene>
<dbReference type="OrthoDB" id="5360912at2"/>
<dbReference type="EMBL" id="RBZU01000008">
    <property type="protein sequence ID" value="RKP51830.1"/>
    <property type="molecule type" value="Genomic_DNA"/>
</dbReference>
<protein>
    <submittedName>
        <fullName evidence="3">Cysteine hydrolase</fullName>
    </submittedName>
</protein>
<proteinExistence type="predicted"/>
<keyword evidence="4" id="KW-1185">Reference proteome</keyword>
<dbReference type="Proteomes" id="UP000270342">
    <property type="component" value="Unassembled WGS sequence"/>
</dbReference>
<name>A0A494XMB3_9BURK</name>
<sequence>MAHEKRALVVIDLQNDYFPEGAFPLWHAEETLTQVERAIAQANARGIPVVLVQHVARGTSGGFLVENTTGVEIHPRIRAAAPDAPVVEKAFADGFWKTQLDDTLQRLGVESLLVCGMMTQNCVTHTAISKTAERYAVTVLPDCCTTVSEIIHKIAIGALSTRVSLVPSTEALGELAV</sequence>
<feature type="domain" description="Isochorismatase-like" evidence="2">
    <location>
        <begin position="7"/>
        <end position="170"/>
    </location>
</feature>
<dbReference type="InterPro" id="IPR036380">
    <property type="entry name" value="Isochorismatase-like_sf"/>
</dbReference>
<dbReference type="PANTHER" id="PTHR43540:SF15">
    <property type="entry name" value="BLR5631 PROTEIN"/>
    <property type="match status" value="1"/>
</dbReference>
<dbReference type="SUPFAM" id="SSF52499">
    <property type="entry name" value="Isochorismatase-like hydrolases"/>
    <property type="match status" value="1"/>
</dbReference>
<dbReference type="AlphaFoldDB" id="A0A494XMB3"/>
<dbReference type="Pfam" id="PF00857">
    <property type="entry name" value="Isochorismatase"/>
    <property type="match status" value="1"/>
</dbReference>
<reference evidence="3 4" key="1">
    <citation type="submission" date="2018-10" db="EMBL/GenBank/DDBJ databases">
        <title>Robbsia sp. DHC34, isolated from soil.</title>
        <authorList>
            <person name="Gao Z.-H."/>
            <person name="Qiu L.-H."/>
        </authorList>
    </citation>
    <scope>NUCLEOTIDE SEQUENCE [LARGE SCALE GENOMIC DNA]</scope>
    <source>
        <strain evidence="3 4">DHC34</strain>
    </source>
</reference>
<dbReference type="GO" id="GO:0016787">
    <property type="term" value="F:hydrolase activity"/>
    <property type="evidence" value="ECO:0007669"/>
    <property type="project" value="UniProtKB-KW"/>
</dbReference>
<evidence type="ECO:0000259" key="2">
    <source>
        <dbReference type="Pfam" id="PF00857"/>
    </source>
</evidence>
<keyword evidence="1 3" id="KW-0378">Hydrolase</keyword>
<evidence type="ECO:0000313" key="4">
    <source>
        <dbReference type="Proteomes" id="UP000270342"/>
    </source>
</evidence>
<dbReference type="Gene3D" id="3.40.50.850">
    <property type="entry name" value="Isochorismatase-like"/>
    <property type="match status" value="1"/>
</dbReference>
<organism evidence="3 4">
    <name type="scientific">Pararobbsia silviterrae</name>
    <dbReference type="NCBI Taxonomy" id="1792498"/>
    <lineage>
        <taxon>Bacteria</taxon>
        <taxon>Pseudomonadati</taxon>
        <taxon>Pseudomonadota</taxon>
        <taxon>Betaproteobacteria</taxon>
        <taxon>Burkholderiales</taxon>
        <taxon>Burkholderiaceae</taxon>
        <taxon>Pararobbsia</taxon>
    </lineage>
</organism>
<evidence type="ECO:0000256" key="1">
    <source>
        <dbReference type="ARBA" id="ARBA00022801"/>
    </source>
</evidence>
<comment type="caution">
    <text evidence="3">The sequence shown here is derived from an EMBL/GenBank/DDBJ whole genome shotgun (WGS) entry which is preliminary data.</text>
</comment>
<evidence type="ECO:0000313" key="3">
    <source>
        <dbReference type="EMBL" id="RKP51830.1"/>
    </source>
</evidence>
<dbReference type="RefSeq" id="WP_121088233.1">
    <property type="nucleotide sequence ID" value="NZ_RBZU01000008.1"/>
</dbReference>
<dbReference type="CDD" id="cd01014">
    <property type="entry name" value="nicotinamidase_related"/>
    <property type="match status" value="1"/>
</dbReference>
<dbReference type="PANTHER" id="PTHR43540">
    <property type="entry name" value="PEROXYUREIDOACRYLATE/UREIDOACRYLATE AMIDOHYDROLASE-RELATED"/>
    <property type="match status" value="1"/>
</dbReference>
<accession>A0A494XMB3</accession>